<keyword evidence="1" id="KW-0472">Membrane</keyword>
<keyword evidence="1" id="KW-1133">Transmembrane helix</keyword>
<reference evidence="2 3" key="1">
    <citation type="submission" date="2024-02" db="EMBL/GenBank/DDBJ databases">
        <authorList>
            <person name="Chen Y."/>
            <person name="Shah S."/>
            <person name="Dougan E. K."/>
            <person name="Thang M."/>
            <person name="Chan C."/>
        </authorList>
    </citation>
    <scope>NUCLEOTIDE SEQUENCE [LARGE SCALE GENOMIC DNA]</scope>
</reference>
<accession>A0ABP0IVM9</accession>
<proteinExistence type="predicted"/>
<gene>
    <name evidence="2" type="ORF">SCF082_LOCUS8898</name>
</gene>
<evidence type="ECO:0000256" key="1">
    <source>
        <dbReference type="SAM" id="Phobius"/>
    </source>
</evidence>
<feature type="non-terminal residue" evidence="2">
    <location>
        <position position="156"/>
    </location>
</feature>
<feature type="transmembrane region" description="Helical" evidence="1">
    <location>
        <begin position="28"/>
        <end position="50"/>
    </location>
</feature>
<sequence>MASGGKGTTEAFKESYPMAYSSTREGKSYFGALSCGTKMAVTFPVLSYSALRYFEVGYMKKFYTDDYPRASLTVVSTFIIIATLLDLAFDPFIAALTDSTRRICGRDWGRRRPFLFAASFIAATFYTLSFAPPVSLSAEAQASADQWYAERLGASD</sequence>
<dbReference type="Pfam" id="PF13347">
    <property type="entry name" value="MFS_2"/>
    <property type="match status" value="1"/>
</dbReference>
<evidence type="ECO:0000313" key="3">
    <source>
        <dbReference type="Proteomes" id="UP001642464"/>
    </source>
</evidence>
<feature type="transmembrane region" description="Helical" evidence="1">
    <location>
        <begin position="70"/>
        <end position="93"/>
    </location>
</feature>
<keyword evidence="1" id="KW-0812">Transmembrane</keyword>
<comment type="caution">
    <text evidence="2">The sequence shown here is derived from an EMBL/GenBank/DDBJ whole genome shotgun (WGS) entry which is preliminary data.</text>
</comment>
<evidence type="ECO:0000313" key="2">
    <source>
        <dbReference type="EMBL" id="CAK9006133.1"/>
    </source>
</evidence>
<keyword evidence="3" id="KW-1185">Reference proteome</keyword>
<feature type="transmembrane region" description="Helical" evidence="1">
    <location>
        <begin position="114"/>
        <end position="131"/>
    </location>
</feature>
<name>A0ABP0IVM9_9DINO</name>
<dbReference type="Proteomes" id="UP001642464">
    <property type="component" value="Unassembled WGS sequence"/>
</dbReference>
<dbReference type="EMBL" id="CAXAMM010005127">
    <property type="protein sequence ID" value="CAK9006133.1"/>
    <property type="molecule type" value="Genomic_DNA"/>
</dbReference>
<protein>
    <recommendedName>
        <fullName evidence="4">ADP,ATP carrier protein</fullName>
    </recommendedName>
</protein>
<organism evidence="2 3">
    <name type="scientific">Durusdinium trenchii</name>
    <dbReference type="NCBI Taxonomy" id="1381693"/>
    <lineage>
        <taxon>Eukaryota</taxon>
        <taxon>Sar</taxon>
        <taxon>Alveolata</taxon>
        <taxon>Dinophyceae</taxon>
        <taxon>Suessiales</taxon>
        <taxon>Symbiodiniaceae</taxon>
        <taxon>Durusdinium</taxon>
    </lineage>
</organism>
<evidence type="ECO:0008006" key="4">
    <source>
        <dbReference type="Google" id="ProtNLM"/>
    </source>
</evidence>